<evidence type="ECO:0000256" key="2">
    <source>
        <dbReference type="SAM" id="MobiDB-lite"/>
    </source>
</evidence>
<dbReference type="PANTHER" id="PTHR47592">
    <property type="entry name" value="PBF68 PROTEIN"/>
    <property type="match status" value="1"/>
</dbReference>
<dbReference type="InterPro" id="IPR036875">
    <property type="entry name" value="Znf_CCHC_sf"/>
</dbReference>
<dbReference type="InterPro" id="IPR054722">
    <property type="entry name" value="PolX-like_BBD"/>
</dbReference>
<dbReference type="EMBL" id="OIVN01001317">
    <property type="protein sequence ID" value="SPC92559.1"/>
    <property type="molecule type" value="Genomic_DNA"/>
</dbReference>
<gene>
    <name evidence="4" type="ORF">FSB_LOCUS20441</name>
</gene>
<feature type="region of interest" description="Disordered" evidence="2">
    <location>
        <begin position="204"/>
        <end position="235"/>
    </location>
</feature>
<dbReference type="InterPro" id="IPR001878">
    <property type="entry name" value="Znf_CCHC"/>
</dbReference>
<proteinExistence type="predicted"/>
<dbReference type="SUPFAM" id="SSF57756">
    <property type="entry name" value="Retrovirus zinc finger-like domains"/>
    <property type="match status" value="1"/>
</dbReference>
<dbReference type="GO" id="GO:0008270">
    <property type="term" value="F:zinc ion binding"/>
    <property type="evidence" value="ECO:0007669"/>
    <property type="project" value="UniProtKB-KW"/>
</dbReference>
<dbReference type="SMART" id="SM00343">
    <property type="entry name" value="ZnF_C2HC"/>
    <property type="match status" value="1"/>
</dbReference>
<evidence type="ECO:0000256" key="1">
    <source>
        <dbReference type="PROSITE-ProRule" id="PRU00047"/>
    </source>
</evidence>
<keyword evidence="1" id="KW-0479">Metal-binding</keyword>
<reference evidence="4" key="1">
    <citation type="submission" date="2018-02" db="EMBL/GenBank/DDBJ databases">
        <authorList>
            <person name="Cohen D.B."/>
            <person name="Kent A.D."/>
        </authorList>
    </citation>
    <scope>NUCLEOTIDE SEQUENCE</scope>
</reference>
<keyword evidence="1" id="KW-0862">Zinc</keyword>
<dbReference type="Pfam" id="PF00098">
    <property type="entry name" value="zf-CCHC"/>
    <property type="match status" value="1"/>
</dbReference>
<dbReference type="Pfam" id="PF14223">
    <property type="entry name" value="Retrotran_gag_2"/>
    <property type="match status" value="1"/>
</dbReference>
<accession>A0A2N9FZW1</accession>
<dbReference type="Pfam" id="PF22936">
    <property type="entry name" value="Pol_BBD"/>
    <property type="match status" value="1"/>
</dbReference>
<feature type="compositionally biased region" description="Low complexity" evidence="2">
    <location>
        <begin position="219"/>
        <end position="231"/>
    </location>
</feature>
<protein>
    <recommendedName>
        <fullName evidence="3">CCHC-type domain-containing protein</fullName>
    </recommendedName>
</protein>
<dbReference type="Gene3D" id="4.10.60.10">
    <property type="entry name" value="Zinc finger, CCHC-type"/>
    <property type="match status" value="1"/>
</dbReference>
<feature type="domain" description="CCHC-type" evidence="3">
    <location>
        <begin position="234"/>
        <end position="249"/>
    </location>
</feature>
<dbReference type="AlphaFoldDB" id="A0A2N9FZW1"/>
<sequence length="528" mass="60110">MGSESEMATFKMMNQDFVKLDRFDGTNFTRWKDKLMFLLTALKIAYAERKKREEDEVVCRGHILNTLSDRLYDLFTSMKSPKEIWEALEFKYKTEKQGADKFLIMKYFEFAMVDNISVMDQVHELQVLVNKLRDLKVIVAENLQVGAIIAKLPPSWNDYRKKLMHTTEDFTIEQIQKHLRIEEETRIRDKKMFAPSSSKVNYVDSKNLSGGGNKRKFSDSNPSNNSNNKQNKTCYNCGKKGHFKRECRNKKKQKKDHKVPNKANMVEENSDIVAMVSNLHISMISELNMADAKSKSLDWWYDTGATVHVCNNKSHFKSLEDAMVGQQVQMGNNDTAKVEGKGTVELQFTSGKKLILINVLYVPEIRKNLVSANLLCKKGVKAVIESDNLILSKGGVFVGKGYSCDGIAVAQLEYASAIGSLMYAMHGTRPDISFAVCKLSRYTNNPSTEHWKAIGRVLGYLKLTIGLGLYYTNFPLVLEGYTDASWITSASDNKATSWLGLLPLVVELFHGLLRNRRVFHIPQWNLNL</sequence>
<dbReference type="PANTHER" id="PTHR47592:SF31">
    <property type="entry name" value="ZINC FINGER, CCHC-TYPE-RELATED"/>
    <property type="match status" value="1"/>
</dbReference>
<organism evidence="4">
    <name type="scientific">Fagus sylvatica</name>
    <name type="common">Beechnut</name>
    <dbReference type="NCBI Taxonomy" id="28930"/>
    <lineage>
        <taxon>Eukaryota</taxon>
        <taxon>Viridiplantae</taxon>
        <taxon>Streptophyta</taxon>
        <taxon>Embryophyta</taxon>
        <taxon>Tracheophyta</taxon>
        <taxon>Spermatophyta</taxon>
        <taxon>Magnoliopsida</taxon>
        <taxon>eudicotyledons</taxon>
        <taxon>Gunneridae</taxon>
        <taxon>Pentapetalae</taxon>
        <taxon>rosids</taxon>
        <taxon>fabids</taxon>
        <taxon>Fagales</taxon>
        <taxon>Fagaceae</taxon>
        <taxon>Fagus</taxon>
    </lineage>
</organism>
<evidence type="ECO:0000313" key="4">
    <source>
        <dbReference type="EMBL" id="SPC92559.1"/>
    </source>
</evidence>
<evidence type="ECO:0000259" key="3">
    <source>
        <dbReference type="PROSITE" id="PS50158"/>
    </source>
</evidence>
<dbReference type="PROSITE" id="PS50158">
    <property type="entry name" value="ZF_CCHC"/>
    <property type="match status" value="1"/>
</dbReference>
<name>A0A2N9FZW1_FAGSY</name>
<dbReference type="GO" id="GO:0003676">
    <property type="term" value="F:nucleic acid binding"/>
    <property type="evidence" value="ECO:0007669"/>
    <property type="project" value="InterPro"/>
</dbReference>
<keyword evidence="1" id="KW-0863">Zinc-finger</keyword>